<dbReference type="Proteomes" id="UP000186026">
    <property type="component" value="Unassembled WGS sequence"/>
</dbReference>
<dbReference type="RefSeq" id="WP_076501496.1">
    <property type="nucleotide sequence ID" value="NZ_FTOP01000009.1"/>
</dbReference>
<dbReference type="InterPro" id="IPR052162">
    <property type="entry name" value="Sensor_kinase/Photoreceptor"/>
</dbReference>
<gene>
    <name evidence="10" type="ORF">SAMN05421761_10921</name>
</gene>
<evidence type="ECO:0000256" key="4">
    <source>
        <dbReference type="ARBA" id="ARBA00022679"/>
    </source>
</evidence>
<dbReference type="Pfam" id="PF00512">
    <property type="entry name" value="HisKA"/>
    <property type="match status" value="1"/>
</dbReference>
<feature type="domain" description="PAC" evidence="9">
    <location>
        <begin position="499"/>
        <end position="551"/>
    </location>
</feature>
<feature type="domain" description="PAS" evidence="8">
    <location>
        <begin position="422"/>
        <end position="494"/>
    </location>
</feature>
<dbReference type="SMART" id="SM00388">
    <property type="entry name" value="HisKA"/>
    <property type="match status" value="1"/>
</dbReference>
<dbReference type="PANTHER" id="PTHR43304">
    <property type="entry name" value="PHYTOCHROME-LIKE PROTEIN CPH1"/>
    <property type="match status" value="1"/>
</dbReference>
<dbReference type="InterPro" id="IPR036890">
    <property type="entry name" value="HATPase_C_sf"/>
</dbReference>
<dbReference type="Pfam" id="PF13188">
    <property type="entry name" value="PAS_8"/>
    <property type="match status" value="1"/>
</dbReference>
<dbReference type="PRINTS" id="PR00344">
    <property type="entry name" value="BCTRLSENSOR"/>
</dbReference>
<comment type="catalytic activity">
    <reaction evidence="1">
        <text>ATP + protein L-histidine = ADP + protein N-phospho-L-histidine.</text>
        <dbReference type="EC" id="2.7.13.3"/>
    </reaction>
</comment>
<dbReference type="SUPFAM" id="SSF47384">
    <property type="entry name" value="Homodimeric domain of signal transducing histidine kinase"/>
    <property type="match status" value="1"/>
</dbReference>
<dbReference type="NCBIfam" id="TIGR00229">
    <property type="entry name" value="sensory_box"/>
    <property type="match status" value="2"/>
</dbReference>
<dbReference type="SUPFAM" id="SSF55785">
    <property type="entry name" value="PYP-like sensor domain (PAS domain)"/>
    <property type="match status" value="4"/>
</dbReference>
<feature type="domain" description="PAC" evidence="9">
    <location>
        <begin position="240"/>
        <end position="292"/>
    </location>
</feature>
<dbReference type="SMART" id="SM00086">
    <property type="entry name" value="PAC"/>
    <property type="match status" value="4"/>
</dbReference>
<evidence type="ECO:0000256" key="6">
    <source>
        <dbReference type="SAM" id="Coils"/>
    </source>
</evidence>
<organism evidence="10 11">
    <name type="scientific">Belliella pelovolcani</name>
    <dbReference type="NCBI Taxonomy" id="529505"/>
    <lineage>
        <taxon>Bacteria</taxon>
        <taxon>Pseudomonadati</taxon>
        <taxon>Bacteroidota</taxon>
        <taxon>Cytophagia</taxon>
        <taxon>Cytophagales</taxon>
        <taxon>Cyclobacteriaceae</taxon>
        <taxon>Belliella</taxon>
    </lineage>
</organism>
<feature type="coiled-coil region" evidence="6">
    <location>
        <begin position="720"/>
        <end position="751"/>
    </location>
</feature>
<keyword evidence="6" id="KW-0175">Coiled coil</keyword>
<dbReference type="Gene3D" id="1.10.287.130">
    <property type="match status" value="1"/>
</dbReference>
<sequence>MAQQSRFESIFEILPTPTWEEDFSEVKNYLKSLGLLGKKDKKIQSFFVDNPDKLSTCLSKVKIKNLNQACLKLHHAQSKEILLERFHDIFTTESLETIILQITSICQGLTNFNCQTKAKTLDGEIKDIHFQWSVVPGYENSLESVLITTEDISRRLSFERQLIQSQERLNEASELAQLGYWELDINTGSLQWSDQTYMIWEVKKDQIILTPEYFFSTIHPEDLESLQINQMMAVQGDVPLDSTKRILVSNHKIKWVRIKAKKELDQYGKIKKLIGTVQDVTDSETLKQSLQARNVFIETALNNLPIGIALNEIDSGEATLMNKQFAAIYGWTEETLRNISTFFEKVYPDPAYREKIINRIMADIESRDPERMAWSEIEITTQHGEKRIVSAKNIPIYDQNIMISTVVDETEKIKAEKALKISNERFIYAASAISDAIWDWDMQAKTVFWGSGYKTLFGYDYGNFVVPEDLWETKVHPDDFEEIMAGINEARSNPDVDRWKGEYRFLKNDGTYAFVVEHTIILRDQSGKPRRMIGALQDVTEKKHAENAIIQKTKFLEAISKVVESLLSFENWESVLARSLKIMGEAAAVDRVYFLKHFEDQKTHRGFLKQEYEWVKDGITPELENPEFQAIPLDDFPEYLQMALDRIPYQVITSQISDSATRELLEKQDIKSILQIPVFTKNTFKGFLGFDDCTQERVWTKDEISFLQTIVNNFGAAIEKQEFELSLQQVNEQLKDTNRSLEISNSELEQFAYVASHDLQEPLRMVSSFLSLLEKKYGEDLDEKAKTYIQFSKDGAARMRNIILDLLEFSRVGRAGDLEIKSFDPKVAIQDAMSLISQQIRESKAEITINVPKEIQSKKSAFIQLIQNLLSNAIKYQNAGNVPRIHIEVENLGDFWRFAMSDNGIGIAPEYQDKIFVIFQRLHDKSQYSGTGIGLAICKKIVEFLGGEISVSSELGKGSTFYFTLPK</sequence>
<evidence type="ECO:0000313" key="11">
    <source>
        <dbReference type="Proteomes" id="UP000186026"/>
    </source>
</evidence>
<keyword evidence="5" id="KW-0418">Kinase</keyword>
<dbReference type="Pfam" id="PF01590">
    <property type="entry name" value="GAF"/>
    <property type="match status" value="1"/>
</dbReference>
<evidence type="ECO:0000259" key="7">
    <source>
        <dbReference type="PROSITE" id="PS50109"/>
    </source>
</evidence>
<dbReference type="PANTHER" id="PTHR43304:SF1">
    <property type="entry name" value="PAC DOMAIN-CONTAINING PROTEIN"/>
    <property type="match status" value="1"/>
</dbReference>
<dbReference type="InterPro" id="IPR029016">
    <property type="entry name" value="GAF-like_dom_sf"/>
</dbReference>
<dbReference type="InterPro" id="IPR035965">
    <property type="entry name" value="PAS-like_dom_sf"/>
</dbReference>
<evidence type="ECO:0000256" key="3">
    <source>
        <dbReference type="ARBA" id="ARBA00022553"/>
    </source>
</evidence>
<dbReference type="Gene3D" id="3.30.565.10">
    <property type="entry name" value="Histidine kinase-like ATPase, C-terminal domain"/>
    <property type="match status" value="1"/>
</dbReference>
<name>A0A1N7NAH5_9BACT</name>
<evidence type="ECO:0000259" key="9">
    <source>
        <dbReference type="PROSITE" id="PS50113"/>
    </source>
</evidence>
<dbReference type="SMART" id="SM00065">
    <property type="entry name" value="GAF"/>
    <property type="match status" value="1"/>
</dbReference>
<dbReference type="InterPro" id="IPR036097">
    <property type="entry name" value="HisK_dim/P_sf"/>
</dbReference>
<dbReference type="InterPro" id="IPR004358">
    <property type="entry name" value="Sig_transdc_His_kin-like_C"/>
</dbReference>
<feature type="domain" description="Histidine kinase" evidence="7">
    <location>
        <begin position="754"/>
        <end position="967"/>
    </location>
</feature>
<dbReference type="CDD" id="cd00130">
    <property type="entry name" value="PAS"/>
    <property type="match status" value="1"/>
</dbReference>
<keyword evidence="3" id="KW-0597">Phosphoprotein</keyword>
<dbReference type="Gene3D" id="3.30.450.20">
    <property type="entry name" value="PAS domain"/>
    <property type="match status" value="4"/>
</dbReference>
<dbReference type="AlphaFoldDB" id="A0A1N7NAH5"/>
<dbReference type="InterPro" id="IPR001610">
    <property type="entry name" value="PAC"/>
</dbReference>
<evidence type="ECO:0000256" key="1">
    <source>
        <dbReference type="ARBA" id="ARBA00000085"/>
    </source>
</evidence>
<dbReference type="EC" id="2.7.13.3" evidence="2"/>
<dbReference type="OrthoDB" id="905895at2"/>
<dbReference type="STRING" id="529505.SAMN05421761_10921"/>
<evidence type="ECO:0000256" key="5">
    <source>
        <dbReference type="ARBA" id="ARBA00022777"/>
    </source>
</evidence>
<dbReference type="Gene3D" id="2.10.70.100">
    <property type="match status" value="1"/>
</dbReference>
<dbReference type="Gene3D" id="3.30.450.40">
    <property type="match status" value="1"/>
</dbReference>
<dbReference type="CDD" id="cd00082">
    <property type="entry name" value="HisKA"/>
    <property type="match status" value="1"/>
</dbReference>
<dbReference type="InterPro" id="IPR003594">
    <property type="entry name" value="HATPase_dom"/>
</dbReference>
<evidence type="ECO:0000256" key="2">
    <source>
        <dbReference type="ARBA" id="ARBA00012438"/>
    </source>
</evidence>
<dbReference type="SUPFAM" id="SSF55781">
    <property type="entry name" value="GAF domain-like"/>
    <property type="match status" value="1"/>
</dbReference>
<dbReference type="PROSITE" id="PS50113">
    <property type="entry name" value="PAC"/>
    <property type="match status" value="2"/>
</dbReference>
<dbReference type="Pfam" id="PF02518">
    <property type="entry name" value="HATPase_c"/>
    <property type="match status" value="1"/>
</dbReference>
<accession>A0A1N7NAH5</accession>
<protein>
    <recommendedName>
        <fullName evidence="2">histidine kinase</fullName>
        <ecNumber evidence="2">2.7.13.3</ecNumber>
    </recommendedName>
</protein>
<dbReference type="PROSITE" id="PS50112">
    <property type="entry name" value="PAS"/>
    <property type="match status" value="1"/>
</dbReference>
<dbReference type="FunFam" id="3.30.565.10:FF:000006">
    <property type="entry name" value="Sensor histidine kinase WalK"/>
    <property type="match status" value="1"/>
</dbReference>
<proteinExistence type="predicted"/>
<dbReference type="InterPro" id="IPR003661">
    <property type="entry name" value="HisK_dim/P_dom"/>
</dbReference>
<dbReference type="EMBL" id="FTOP01000009">
    <property type="protein sequence ID" value="SIS95312.1"/>
    <property type="molecule type" value="Genomic_DNA"/>
</dbReference>
<dbReference type="GO" id="GO:0000155">
    <property type="term" value="F:phosphorelay sensor kinase activity"/>
    <property type="evidence" value="ECO:0007669"/>
    <property type="project" value="InterPro"/>
</dbReference>
<dbReference type="SMART" id="SM00387">
    <property type="entry name" value="HATPase_c"/>
    <property type="match status" value="1"/>
</dbReference>
<dbReference type="Pfam" id="PF08447">
    <property type="entry name" value="PAS_3"/>
    <property type="match status" value="2"/>
</dbReference>
<dbReference type="InterPro" id="IPR013655">
    <property type="entry name" value="PAS_fold_3"/>
</dbReference>
<reference evidence="11" key="1">
    <citation type="submission" date="2017-01" db="EMBL/GenBank/DDBJ databases">
        <authorList>
            <person name="Varghese N."/>
            <person name="Submissions S."/>
        </authorList>
    </citation>
    <scope>NUCLEOTIDE SEQUENCE [LARGE SCALE GENOMIC DNA]</scope>
    <source>
        <strain evidence="11">DSM 46698</strain>
    </source>
</reference>
<evidence type="ECO:0000313" key="10">
    <source>
        <dbReference type="EMBL" id="SIS95312.1"/>
    </source>
</evidence>
<dbReference type="InterPro" id="IPR000700">
    <property type="entry name" value="PAS-assoc_C"/>
</dbReference>
<keyword evidence="4" id="KW-0808">Transferase</keyword>
<dbReference type="InterPro" id="IPR000014">
    <property type="entry name" value="PAS"/>
</dbReference>
<dbReference type="InterPro" id="IPR005467">
    <property type="entry name" value="His_kinase_dom"/>
</dbReference>
<evidence type="ECO:0000259" key="8">
    <source>
        <dbReference type="PROSITE" id="PS50112"/>
    </source>
</evidence>
<dbReference type="InterPro" id="IPR003018">
    <property type="entry name" value="GAF"/>
</dbReference>
<dbReference type="PROSITE" id="PS50109">
    <property type="entry name" value="HIS_KIN"/>
    <property type="match status" value="1"/>
</dbReference>
<dbReference type="SUPFAM" id="SSF55874">
    <property type="entry name" value="ATPase domain of HSP90 chaperone/DNA topoisomerase II/histidine kinase"/>
    <property type="match status" value="1"/>
</dbReference>
<dbReference type="SMART" id="SM00091">
    <property type="entry name" value="PAS"/>
    <property type="match status" value="3"/>
</dbReference>
<keyword evidence="11" id="KW-1185">Reference proteome</keyword>